<reference evidence="7 8" key="1">
    <citation type="journal article" date="2012" name="Genome Biol.">
        <title>Sequencing three crocodilian genomes to illuminate the evolution of archosaurs and amniotes.</title>
        <authorList>
            <person name="St John J.A."/>
            <person name="Braun E.L."/>
            <person name="Isberg S.R."/>
            <person name="Miles L.G."/>
            <person name="Chong A.Y."/>
            <person name="Gongora J."/>
            <person name="Dalzell P."/>
            <person name="Moran C."/>
            <person name="Bed'hom B."/>
            <person name="Abzhanov A."/>
            <person name="Burgess S.C."/>
            <person name="Cooksey A.M."/>
            <person name="Castoe T.A."/>
            <person name="Crawford N.G."/>
            <person name="Densmore L.D."/>
            <person name="Drew J.C."/>
            <person name="Edwards S.V."/>
            <person name="Faircloth B.C."/>
            <person name="Fujita M.K."/>
            <person name="Greenwold M.J."/>
            <person name="Hoffmann F.G."/>
            <person name="Howard J.M."/>
            <person name="Iguchi T."/>
            <person name="Janes D.E."/>
            <person name="Khan S.Y."/>
            <person name="Kohno S."/>
            <person name="de Koning A.J."/>
            <person name="Lance S.L."/>
            <person name="McCarthy F.M."/>
            <person name="McCormack J.E."/>
            <person name="Merchant M.E."/>
            <person name="Peterson D.G."/>
            <person name="Pollock D.D."/>
            <person name="Pourmand N."/>
            <person name="Raney B.J."/>
            <person name="Roessler K.A."/>
            <person name="Sanford J.R."/>
            <person name="Sawyer R.H."/>
            <person name="Schmidt C.J."/>
            <person name="Triplett E.W."/>
            <person name="Tuberville T.D."/>
            <person name="Venegas-Anaya M."/>
            <person name="Howard J.T."/>
            <person name="Jarvis E.D."/>
            <person name="Guillette L.J.Jr."/>
            <person name="Glenn T.C."/>
            <person name="Green R.E."/>
            <person name="Ray D.A."/>
        </authorList>
    </citation>
    <scope>NUCLEOTIDE SEQUENCE [LARGE SCALE GENOMIC DNA]</scope>
    <source>
        <strain evidence="7">KSC_2009_1</strain>
    </source>
</reference>
<dbReference type="InterPro" id="IPR006703">
    <property type="entry name" value="G_AIG1"/>
</dbReference>
<dbReference type="Gene3D" id="3.40.50.300">
    <property type="entry name" value="P-loop containing nucleotide triphosphate hydrolases"/>
    <property type="match status" value="1"/>
</dbReference>
<keyword evidence="8" id="KW-1185">Reference proteome</keyword>
<dbReference type="CDD" id="cd01852">
    <property type="entry name" value="AIG1"/>
    <property type="match status" value="1"/>
</dbReference>
<dbReference type="InterPro" id="IPR045058">
    <property type="entry name" value="GIMA/IAN/Toc"/>
</dbReference>
<evidence type="ECO:0000256" key="2">
    <source>
        <dbReference type="ARBA" id="ARBA00022741"/>
    </source>
</evidence>
<feature type="region of interest" description="Disordered" evidence="5">
    <location>
        <begin position="32"/>
        <end position="67"/>
    </location>
</feature>
<accession>A0A151N297</accession>
<organism evidence="7 8">
    <name type="scientific">Alligator mississippiensis</name>
    <name type="common">American alligator</name>
    <dbReference type="NCBI Taxonomy" id="8496"/>
    <lineage>
        <taxon>Eukaryota</taxon>
        <taxon>Metazoa</taxon>
        <taxon>Chordata</taxon>
        <taxon>Craniata</taxon>
        <taxon>Vertebrata</taxon>
        <taxon>Euteleostomi</taxon>
        <taxon>Archelosauria</taxon>
        <taxon>Archosauria</taxon>
        <taxon>Crocodylia</taxon>
        <taxon>Alligatoridae</taxon>
        <taxon>Alligatorinae</taxon>
        <taxon>Alligator</taxon>
    </lineage>
</organism>
<feature type="coiled-coil region" evidence="4">
    <location>
        <begin position="270"/>
        <end position="367"/>
    </location>
</feature>
<keyword evidence="2" id="KW-0547">Nucleotide-binding</keyword>
<evidence type="ECO:0000313" key="8">
    <source>
        <dbReference type="Proteomes" id="UP000050525"/>
    </source>
</evidence>
<proteinExistence type="inferred from homology"/>
<sequence>MWNQKVDELAKGLKNHPSGLVPIVLSHWPSSTEEVTADTAMGGNASSQRKSQEKGKGPGSNRQCPGKSELRVVLVGKTGCGKSATGNTILGENYFASQIAAESVTKECTKGMNKRDGRNLVVVDTPGLFDTKIPLVETMQEIGHCVVVSSPGPHAIILVMQLGRFTEEEKKTVARIQDIFGEKAIQYMIILFTRKDDLQGEEFHDFLEALDDKKLQQLLKKCGRRCLAFNNKATGQEQEAQVSQMMGMIDVMVRKNGGAHYTNDMYKYAQEKLEVKMEELRRTYNKKMEREEKEKKSQLDEEHKTVDEELREKIEELKKCGPVDQTMLSSLEQEAQEKKEAIQQKMEKELLEISDRYQKHLNNLREEADNDVSIIEYILQKFEMIFSKINSWFK</sequence>
<evidence type="ECO:0000259" key="6">
    <source>
        <dbReference type="PROSITE" id="PS51720"/>
    </source>
</evidence>
<dbReference type="SUPFAM" id="SSF52540">
    <property type="entry name" value="P-loop containing nucleoside triphosphate hydrolases"/>
    <property type="match status" value="1"/>
</dbReference>
<dbReference type="STRING" id="8496.A0A151N297"/>
<dbReference type="PROSITE" id="PS51720">
    <property type="entry name" value="G_AIG1"/>
    <property type="match status" value="1"/>
</dbReference>
<evidence type="ECO:0000256" key="1">
    <source>
        <dbReference type="ARBA" id="ARBA00008535"/>
    </source>
</evidence>
<gene>
    <name evidence="7" type="primary">GIMAP7</name>
    <name evidence="7" type="ORF">Y1Q_0007706</name>
</gene>
<comment type="similarity">
    <text evidence="1">Belongs to the TRAFAC class TrmE-Era-EngA-EngB-Septin-like GTPase superfamily. AIG1/Toc34/Toc159-like paraseptin GTPase family. IAN subfamily.</text>
</comment>
<feature type="domain" description="AIG1-type G" evidence="6">
    <location>
        <begin position="67"/>
        <end position="270"/>
    </location>
</feature>
<evidence type="ECO:0000256" key="3">
    <source>
        <dbReference type="ARBA" id="ARBA00023134"/>
    </source>
</evidence>
<keyword evidence="4" id="KW-0175">Coiled coil</keyword>
<dbReference type="FunFam" id="3.40.50.300:FF:000366">
    <property type="entry name" value="GTPase, IMAP family member 2"/>
    <property type="match status" value="1"/>
</dbReference>
<dbReference type="EMBL" id="AKHW03004139">
    <property type="protein sequence ID" value="KYO30878.1"/>
    <property type="molecule type" value="Genomic_DNA"/>
</dbReference>
<evidence type="ECO:0000313" key="7">
    <source>
        <dbReference type="EMBL" id="KYO30878.1"/>
    </source>
</evidence>
<name>A0A151N297_ALLMI</name>
<keyword evidence="3" id="KW-0342">GTP-binding</keyword>
<dbReference type="InterPro" id="IPR027417">
    <property type="entry name" value="P-loop_NTPase"/>
</dbReference>
<dbReference type="AlphaFoldDB" id="A0A151N297"/>
<dbReference type="PANTHER" id="PTHR10903:SF170">
    <property type="entry name" value="GTPASE IMAP FAMILY MEMBER 7"/>
    <property type="match status" value="1"/>
</dbReference>
<dbReference type="eggNOG" id="ENOG502R7PE">
    <property type="taxonomic scope" value="Eukaryota"/>
</dbReference>
<dbReference type="PANTHER" id="PTHR10903">
    <property type="entry name" value="GTPASE, IMAP FAMILY MEMBER-RELATED"/>
    <property type="match status" value="1"/>
</dbReference>
<protein>
    <submittedName>
        <fullName evidence="7">GTPase IMAP family member 7</fullName>
    </submittedName>
</protein>
<evidence type="ECO:0000256" key="4">
    <source>
        <dbReference type="SAM" id="Coils"/>
    </source>
</evidence>
<comment type="caution">
    <text evidence="7">The sequence shown here is derived from an EMBL/GenBank/DDBJ whole genome shotgun (WGS) entry which is preliminary data.</text>
</comment>
<dbReference type="Pfam" id="PF04548">
    <property type="entry name" value="AIG1"/>
    <property type="match status" value="1"/>
</dbReference>
<dbReference type="Proteomes" id="UP000050525">
    <property type="component" value="Unassembled WGS sequence"/>
</dbReference>
<dbReference type="GO" id="GO:0005525">
    <property type="term" value="F:GTP binding"/>
    <property type="evidence" value="ECO:0007669"/>
    <property type="project" value="UniProtKB-KW"/>
</dbReference>
<evidence type="ECO:0000256" key="5">
    <source>
        <dbReference type="SAM" id="MobiDB-lite"/>
    </source>
</evidence>